<dbReference type="Pfam" id="PF13692">
    <property type="entry name" value="Glyco_trans_1_4"/>
    <property type="match status" value="1"/>
</dbReference>
<dbReference type="EMBL" id="CP099490">
    <property type="protein sequence ID" value="USQ76097.1"/>
    <property type="molecule type" value="Genomic_DNA"/>
</dbReference>
<accession>A0ABY4YHI9</accession>
<evidence type="ECO:0000256" key="2">
    <source>
        <dbReference type="ARBA" id="ARBA00022679"/>
    </source>
</evidence>
<protein>
    <submittedName>
        <fullName evidence="4">Glycosyltransferase family 4 protein</fullName>
    </submittedName>
</protein>
<sequence length="368" mass="40361">MELFDRLPGYSSVIYASDRNHTTQEKLTTDDPAFRLIKGLKYDGPSGKRVLGMFQFAWDAAYRALSNSQDWSVVYASTPQPLALLSGIVVSRIKNVPLIIEIRDLWPQSLAAAKIIKAEGLVYKILDSIMRIFYRKADAIVVVTPNWIPGLSDIGIPRRKIWSIPNGSDLMRMSPYAGALHDPPRAVFAGSHGAKDGLHYILDAAESLPDVSFTLIGDGPQKTWAIGEAAHRQLANVRFHPPVPKNDLAAVLEQYDIGIHAVSKLPIFAQGMSPNKLFDYLAVGLPVVSNAKPGLLGVIDDGQCGRLGGWDDLAALLHDVVTALPATRKQWSLNAVRVIESRYARSKSREALLTLLDHVTHSKESTDA</sequence>
<dbReference type="PANTHER" id="PTHR12526:SF638">
    <property type="entry name" value="SPORE COAT PROTEIN SA"/>
    <property type="match status" value="1"/>
</dbReference>
<evidence type="ECO:0000313" key="4">
    <source>
        <dbReference type="EMBL" id="USQ76097.1"/>
    </source>
</evidence>
<dbReference type="Proteomes" id="UP001056535">
    <property type="component" value="Chromosome"/>
</dbReference>
<dbReference type="PANTHER" id="PTHR12526">
    <property type="entry name" value="GLYCOSYLTRANSFERASE"/>
    <property type="match status" value="1"/>
</dbReference>
<gene>
    <name evidence="4" type="ORF">NF557_16130</name>
</gene>
<keyword evidence="5" id="KW-1185">Reference proteome</keyword>
<evidence type="ECO:0000313" key="5">
    <source>
        <dbReference type="Proteomes" id="UP001056535"/>
    </source>
</evidence>
<reference evidence="4" key="1">
    <citation type="submission" date="2022-06" db="EMBL/GenBank/DDBJ databases">
        <title>Ornithinimicrobium JY.X270.</title>
        <authorList>
            <person name="Huang Y."/>
        </authorList>
    </citation>
    <scope>NUCLEOTIDE SEQUENCE</scope>
    <source>
        <strain evidence="4">JY.X270</strain>
    </source>
</reference>
<name>A0ABY4YHI9_9MICO</name>
<dbReference type="RefSeq" id="WP_252620792.1">
    <property type="nucleotide sequence ID" value="NZ_CP099490.1"/>
</dbReference>
<organism evidence="4 5">
    <name type="scientific">Ornithinimicrobium cryptoxanthini</name>
    <dbReference type="NCBI Taxonomy" id="2934161"/>
    <lineage>
        <taxon>Bacteria</taxon>
        <taxon>Bacillati</taxon>
        <taxon>Actinomycetota</taxon>
        <taxon>Actinomycetes</taxon>
        <taxon>Micrococcales</taxon>
        <taxon>Ornithinimicrobiaceae</taxon>
        <taxon>Ornithinimicrobium</taxon>
    </lineage>
</organism>
<evidence type="ECO:0000256" key="1">
    <source>
        <dbReference type="ARBA" id="ARBA00022676"/>
    </source>
</evidence>
<dbReference type="InterPro" id="IPR028098">
    <property type="entry name" value="Glyco_trans_4-like_N"/>
</dbReference>
<dbReference type="CDD" id="cd03794">
    <property type="entry name" value="GT4_WbuB-like"/>
    <property type="match status" value="1"/>
</dbReference>
<dbReference type="Pfam" id="PF13579">
    <property type="entry name" value="Glyco_trans_4_4"/>
    <property type="match status" value="1"/>
</dbReference>
<dbReference type="SUPFAM" id="SSF53756">
    <property type="entry name" value="UDP-Glycosyltransferase/glycogen phosphorylase"/>
    <property type="match status" value="1"/>
</dbReference>
<keyword evidence="1" id="KW-0328">Glycosyltransferase</keyword>
<keyword evidence="2" id="KW-0808">Transferase</keyword>
<feature type="domain" description="Glycosyltransferase subfamily 4-like N-terminal" evidence="3">
    <location>
        <begin position="47"/>
        <end position="167"/>
    </location>
</feature>
<dbReference type="Gene3D" id="3.40.50.2000">
    <property type="entry name" value="Glycogen Phosphorylase B"/>
    <property type="match status" value="2"/>
</dbReference>
<evidence type="ECO:0000259" key="3">
    <source>
        <dbReference type="Pfam" id="PF13579"/>
    </source>
</evidence>
<proteinExistence type="predicted"/>